<dbReference type="Proteomes" id="UP000235371">
    <property type="component" value="Unassembled WGS sequence"/>
</dbReference>
<feature type="domain" description="Heterokaryon incompatibility" evidence="1">
    <location>
        <begin position="347"/>
        <end position="430"/>
    </location>
</feature>
<dbReference type="RefSeq" id="XP_024732961.1">
    <property type="nucleotide sequence ID" value="XM_024880955.1"/>
</dbReference>
<gene>
    <name evidence="2" type="ORF">K444DRAFT_616623</name>
</gene>
<name>A0A2J6SZ55_9HELO</name>
<dbReference type="InParanoid" id="A0A2J6SZ55"/>
<dbReference type="PANTHER" id="PTHR39596">
    <property type="match status" value="1"/>
</dbReference>
<proteinExistence type="predicted"/>
<dbReference type="EMBL" id="KZ613853">
    <property type="protein sequence ID" value="PMD56057.1"/>
    <property type="molecule type" value="Genomic_DNA"/>
</dbReference>
<dbReference type="PANTHER" id="PTHR39596:SF3">
    <property type="entry name" value="HETEROKARYON INCOMPATIBILITY DOMAIN-CONTAINING PROTEIN"/>
    <property type="match status" value="1"/>
</dbReference>
<accession>A0A2J6SZ55</accession>
<reference evidence="2 3" key="1">
    <citation type="submission" date="2016-04" db="EMBL/GenBank/DDBJ databases">
        <title>A degradative enzymes factory behind the ericoid mycorrhizal symbiosis.</title>
        <authorList>
            <consortium name="DOE Joint Genome Institute"/>
            <person name="Martino E."/>
            <person name="Morin E."/>
            <person name="Grelet G."/>
            <person name="Kuo A."/>
            <person name="Kohler A."/>
            <person name="Daghino S."/>
            <person name="Barry K."/>
            <person name="Choi C."/>
            <person name="Cichocki N."/>
            <person name="Clum A."/>
            <person name="Copeland A."/>
            <person name="Hainaut M."/>
            <person name="Haridas S."/>
            <person name="Labutti K."/>
            <person name="Lindquist E."/>
            <person name="Lipzen A."/>
            <person name="Khouja H.-R."/>
            <person name="Murat C."/>
            <person name="Ohm R."/>
            <person name="Olson A."/>
            <person name="Spatafora J."/>
            <person name="Veneault-Fourrey C."/>
            <person name="Henrissat B."/>
            <person name="Grigoriev I."/>
            <person name="Martin F."/>
            <person name="Perotto S."/>
        </authorList>
    </citation>
    <scope>NUCLEOTIDE SEQUENCE [LARGE SCALE GENOMIC DNA]</scope>
    <source>
        <strain evidence="2 3">E</strain>
    </source>
</reference>
<dbReference type="AlphaFoldDB" id="A0A2J6SZ55"/>
<dbReference type="InterPro" id="IPR010730">
    <property type="entry name" value="HET"/>
</dbReference>
<organism evidence="2 3">
    <name type="scientific">Hyaloscypha bicolor E</name>
    <dbReference type="NCBI Taxonomy" id="1095630"/>
    <lineage>
        <taxon>Eukaryota</taxon>
        <taxon>Fungi</taxon>
        <taxon>Dikarya</taxon>
        <taxon>Ascomycota</taxon>
        <taxon>Pezizomycotina</taxon>
        <taxon>Leotiomycetes</taxon>
        <taxon>Helotiales</taxon>
        <taxon>Hyaloscyphaceae</taxon>
        <taxon>Hyaloscypha</taxon>
        <taxon>Hyaloscypha bicolor</taxon>
    </lineage>
</organism>
<sequence length="785" mass="89401">MDFLPLPEGLSEHELVPELPGAPYDNQGFSGYDVRQGWNVQLLREGNIRGARTEWNEYSQASLTEHGDDVHGFDGEQLVQFLVAPFIQNWIIYGLSQSALGHHISRDDTTFTRINERGEMRRYLTLKRLFGEFSARKEELAQDAQWHQEFPALLEEASWILADLDALHDELGAPVIPGPTAVVLSALLRTMQDHAIIWCFPHIIDTSAPSRVRWLDYKLRDEGWCPERIGRLRVELGPEGLYYASLLEVNKDGKNHDECSKSACVAYNVTNYDAYRQRHDTRYCDCRDEICTHDVDSCACRIAYDVESLTEKIRVSVMQGRIPLLIASHSDRRTELEVKDSHEGQEYIAISHVWSDGMGNPHQNGLRPCLIHFLDFCVQKLFEALKPGAEPIFWLDTICVPLLPREARDAAIESMRRVYTDASAVLVITQDLISRPLPSTFQETIVRICQSKWLKRLWTMQEGVLAKSLAFQFENHAIDYEFLDHQVHREIHATTDKSALVGSRATLMVSNLITMQGIDKSREDLFNSFWFNIRHRATSRLSDQAVCGSILCGLDLRPVLAADDEDKMRVFWKSCQDIPFGVFWANGPRFDLDTMRWAPKSFLHPSTWAVPPPKTGLTAKVLDDGLHFSGVNAFYLQSVDLPSLEDSMIEFQAGVDPTAYTMLLTKNVDNPSWNSLRPFWKCVCLLWHELPHSGGFSHGVLVSYSGVDEQELCAEPPHAQQTVLRSRWLAQVNIFAKGGDWDAFVASFPTRYGKDGDLLPRQAVDVIVHPSRPQKISKEREWCIY</sequence>
<evidence type="ECO:0000259" key="1">
    <source>
        <dbReference type="Pfam" id="PF06985"/>
    </source>
</evidence>
<dbReference type="OrthoDB" id="2426273at2759"/>
<keyword evidence="3" id="KW-1185">Reference proteome</keyword>
<protein>
    <recommendedName>
        <fullName evidence="1">Heterokaryon incompatibility domain-containing protein</fullName>
    </recommendedName>
</protein>
<dbReference type="Pfam" id="PF06985">
    <property type="entry name" value="HET"/>
    <property type="match status" value="1"/>
</dbReference>
<evidence type="ECO:0000313" key="2">
    <source>
        <dbReference type="EMBL" id="PMD56057.1"/>
    </source>
</evidence>
<dbReference type="GeneID" id="36589032"/>
<evidence type="ECO:0000313" key="3">
    <source>
        <dbReference type="Proteomes" id="UP000235371"/>
    </source>
</evidence>